<protein>
    <submittedName>
        <fullName evidence="4">Helitron_like_N domain-containing protein</fullName>
    </submittedName>
</protein>
<organism evidence="4">
    <name type="scientific">Onchocerca ochengi</name>
    <name type="common">Filarial nematode worm</name>
    <dbReference type="NCBI Taxonomy" id="42157"/>
    <lineage>
        <taxon>Eukaryota</taxon>
        <taxon>Metazoa</taxon>
        <taxon>Ecdysozoa</taxon>
        <taxon>Nematoda</taxon>
        <taxon>Chromadorea</taxon>
        <taxon>Rhabditida</taxon>
        <taxon>Spirurina</taxon>
        <taxon>Spiruromorpha</taxon>
        <taxon>Filarioidea</taxon>
        <taxon>Onchocercidae</taxon>
        <taxon>Onchocerca</taxon>
    </lineage>
</organism>
<dbReference type="InterPro" id="IPR025476">
    <property type="entry name" value="Helitron_helicase-like"/>
</dbReference>
<dbReference type="OrthoDB" id="10055660at2759"/>
<evidence type="ECO:0000259" key="1">
    <source>
        <dbReference type="Pfam" id="PF14214"/>
    </source>
</evidence>
<keyword evidence="3" id="KW-1185">Reference proteome</keyword>
<evidence type="ECO:0000313" key="2">
    <source>
        <dbReference type="EMBL" id="VDK86817.1"/>
    </source>
</evidence>
<sequence>MAQICAEEAAERRVARLEDAQFRAFQLCSEASCLLRPQQNERNKLRVVERRQRRTADWLQTRLLCSAITRLQSLCIPVQLTVIIFEPLHLFKTAIDTLSDTRTIIIHADKMPAGEHVQRFNAPTIDEVATVIVDHFQSRSIILHRRNDQLTKVAKTHRCYDMYVKIEAERLVFVRLNQTKLRSEEYIHLRDPVVNDGNRINIGRLTTSPSLYAGSPRHMHEYAQDAITYIRHYRRPDLFVAFSCSPAWYDVNSSYFLAIADG</sequence>
<accession>A0A182EHR1</accession>
<name>A0A182EHR1_ONCOC</name>
<dbReference type="STRING" id="42157.A0A182EHR1"/>
<reference evidence="2 3" key="2">
    <citation type="submission" date="2018-08" db="EMBL/GenBank/DDBJ databases">
        <authorList>
            <person name="Laetsch R D."/>
            <person name="Stevens L."/>
            <person name="Kumar S."/>
            <person name="Blaxter L. M."/>
        </authorList>
    </citation>
    <scope>NUCLEOTIDE SEQUENCE [LARGE SCALE GENOMIC DNA]</scope>
</reference>
<dbReference type="EMBL" id="UYRW01002810">
    <property type="protein sequence ID" value="VDK86817.1"/>
    <property type="molecule type" value="Genomic_DNA"/>
</dbReference>
<evidence type="ECO:0000313" key="4">
    <source>
        <dbReference type="WBParaSite" id="nOo.2.0.1.t07637-RA"/>
    </source>
</evidence>
<dbReference type="AlphaFoldDB" id="A0A182EHR1"/>
<dbReference type="WBParaSite" id="nOo.2.0.1.t07637-RA">
    <property type="protein sequence ID" value="nOo.2.0.1.t07637-RA"/>
    <property type="gene ID" value="nOo.2.0.1.g07637"/>
</dbReference>
<dbReference type="PANTHER" id="PTHR45786">
    <property type="entry name" value="DNA BINDING PROTEIN-LIKE"/>
    <property type="match status" value="1"/>
</dbReference>
<evidence type="ECO:0000313" key="3">
    <source>
        <dbReference type="Proteomes" id="UP000271087"/>
    </source>
</evidence>
<reference evidence="4" key="1">
    <citation type="submission" date="2016-06" db="UniProtKB">
        <authorList>
            <consortium name="WormBaseParasite"/>
        </authorList>
    </citation>
    <scope>IDENTIFICATION</scope>
</reference>
<dbReference type="Pfam" id="PF14214">
    <property type="entry name" value="Helitron_like_N"/>
    <property type="match status" value="1"/>
</dbReference>
<dbReference type="Proteomes" id="UP000271087">
    <property type="component" value="Unassembled WGS sequence"/>
</dbReference>
<feature type="domain" description="Helitron helicase-like" evidence="1">
    <location>
        <begin position="153"/>
        <end position="252"/>
    </location>
</feature>
<dbReference type="PANTHER" id="PTHR45786:SF74">
    <property type="entry name" value="ATP-DEPENDENT DNA HELICASE"/>
    <property type="match status" value="1"/>
</dbReference>
<proteinExistence type="predicted"/>
<gene>
    <name evidence="2" type="ORF">NOO_LOCUS7637</name>
</gene>